<dbReference type="Proteomes" id="UP000789525">
    <property type="component" value="Unassembled WGS sequence"/>
</dbReference>
<name>A0ACA9R362_9GLOM</name>
<evidence type="ECO:0000313" key="2">
    <source>
        <dbReference type="Proteomes" id="UP000789525"/>
    </source>
</evidence>
<protein>
    <submittedName>
        <fullName evidence="1">3040_t:CDS:1</fullName>
    </submittedName>
</protein>
<evidence type="ECO:0000313" key="1">
    <source>
        <dbReference type="EMBL" id="CAG8774703.1"/>
    </source>
</evidence>
<organism evidence="1 2">
    <name type="scientific">Acaulospora colombiana</name>
    <dbReference type="NCBI Taxonomy" id="27376"/>
    <lineage>
        <taxon>Eukaryota</taxon>
        <taxon>Fungi</taxon>
        <taxon>Fungi incertae sedis</taxon>
        <taxon>Mucoromycota</taxon>
        <taxon>Glomeromycotina</taxon>
        <taxon>Glomeromycetes</taxon>
        <taxon>Diversisporales</taxon>
        <taxon>Acaulosporaceae</taxon>
        <taxon>Acaulospora</taxon>
    </lineage>
</organism>
<gene>
    <name evidence="1" type="ORF">ACOLOM_LOCUS14018</name>
</gene>
<feature type="non-terminal residue" evidence="1">
    <location>
        <position position="1"/>
    </location>
</feature>
<comment type="caution">
    <text evidence="1">The sequence shown here is derived from an EMBL/GenBank/DDBJ whole genome shotgun (WGS) entry which is preliminary data.</text>
</comment>
<accession>A0ACA9R362</accession>
<keyword evidence="2" id="KW-1185">Reference proteome</keyword>
<proteinExistence type="predicted"/>
<reference evidence="1" key="1">
    <citation type="submission" date="2021-06" db="EMBL/GenBank/DDBJ databases">
        <authorList>
            <person name="Kallberg Y."/>
            <person name="Tangrot J."/>
            <person name="Rosling A."/>
        </authorList>
    </citation>
    <scope>NUCLEOTIDE SEQUENCE</scope>
    <source>
        <strain evidence="1">CL356</strain>
    </source>
</reference>
<feature type="non-terminal residue" evidence="1">
    <location>
        <position position="113"/>
    </location>
</feature>
<sequence length="113" mass="12676">APIEVISLNDYSVQRVLSLEDFATSSTNLKSMAGMLTSHPWNSVELIETLIKMSDYGLFDEIRLLFERITKQSPEVVLLGLAQVKVKTLEYIASRALGSTTFNVLDWPLKLNT</sequence>
<dbReference type="EMBL" id="CAJVPT010067273">
    <property type="protein sequence ID" value="CAG8774703.1"/>
    <property type="molecule type" value="Genomic_DNA"/>
</dbReference>